<feature type="transmembrane region" description="Helical" evidence="2">
    <location>
        <begin position="37"/>
        <end position="57"/>
    </location>
</feature>
<dbReference type="PANTHER" id="PTHR34220">
    <property type="entry name" value="SENSOR HISTIDINE KINASE YPDA"/>
    <property type="match status" value="1"/>
</dbReference>
<dbReference type="InterPro" id="IPR010559">
    <property type="entry name" value="Sig_transdc_His_kin_internal"/>
</dbReference>
<proteinExistence type="predicted"/>
<dbReference type="GO" id="GO:0000155">
    <property type="term" value="F:phosphorelay sensor kinase activity"/>
    <property type="evidence" value="ECO:0007669"/>
    <property type="project" value="InterPro"/>
</dbReference>
<feature type="transmembrane region" description="Helical" evidence="2">
    <location>
        <begin position="69"/>
        <end position="89"/>
    </location>
</feature>
<dbReference type="GO" id="GO:0016020">
    <property type="term" value="C:membrane"/>
    <property type="evidence" value="ECO:0007669"/>
    <property type="project" value="InterPro"/>
</dbReference>
<dbReference type="Pfam" id="PF06580">
    <property type="entry name" value="His_kinase"/>
    <property type="match status" value="1"/>
</dbReference>
<name>A0A5B8VL19_9BACT</name>
<evidence type="ECO:0000313" key="4">
    <source>
        <dbReference type="EMBL" id="QEC71893.1"/>
    </source>
</evidence>
<keyword evidence="1" id="KW-0175">Coiled coil</keyword>
<dbReference type="OrthoDB" id="9792992at2"/>
<keyword evidence="2" id="KW-0812">Transmembrane</keyword>
<keyword evidence="5" id="KW-1185">Reference proteome</keyword>
<dbReference type="AlphaFoldDB" id="A0A5B8VL19"/>
<dbReference type="SUPFAM" id="SSF55874">
    <property type="entry name" value="ATPase domain of HSP90 chaperone/DNA topoisomerase II/histidine kinase"/>
    <property type="match status" value="1"/>
</dbReference>
<organism evidence="4 5">
    <name type="scientific">Arachidicoccus ginsenosidivorans</name>
    <dbReference type="NCBI Taxonomy" id="496057"/>
    <lineage>
        <taxon>Bacteria</taxon>
        <taxon>Pseudomonadati</taxon>
        <taxon>Bacteroidota</taxon>
        <taxon>Chitinophagia</taxon>
        <taxon>Chitinophagales</taxon>
        <taxon>Chitinophagaceae</taxon>
        <taxon>Arachidicoccus</taxon>
    </lineage>
</organism>
<feature type="domain" description="Signal transduction histidine kinase internal region" evidence="3">
    <location>
        <begin position="156"/>
        <end position="235"/>
    </location>
</feature>
<accession>A0A5B8VL19</accession>
<dbReference type="Proteomes" id="UP000321291">
    <property type="component" value="Chromosome"/>
</dbReference>
<feature type="transmembrane region" description="Helical" evidence="2">
    <location>
        <begin position="12"/>
        <end position="31"/>
    </location>
</feature>
<evidence type="ECO:0000313" key="5">
    <source>
        <dbReference type="Proteomes" id="UP000321291"/>
    </source>
</evidence>
<sequence length="358" mass="41412">MPINVNKLNIKLSTLILLFTLAGGQFLWLHFTFHIEPLIAGVDSLGAYFLMYGLVLFIRYSPVFYIPKYIKYGIIEIPSFILTMLWVYFSKHALLEFFDHNQLYVDSWDKTIIGRIIIGWLLLSMAIICHLILAELKKAEEAVKLQEQAENLRKEAELFKLRQQLQPHFLFNSLNSINALINKQPKDARTMVQQLSDYLRNTLKKEDDRSVLLKEELYDLQLYLSIEKVRFGHRLKITEDMQVHNEATKVPPFLIQPLVENAIKYGLYGTTGEVAITISVKTFQGNLIFKISNPYDKDGVTVKGTGFGLESIKRRLYLLFARNDLLKIEKLTLKQDEHTAAVHLFVATLIIPIEYTKD</sequence>
<dbReference type="EMBL" id="CP042434">
    <property type="protein sequence ID" value="QEC71893.1"/>
    <property type="molecule type" value="Genomic_DNA"/>
</dbReference>
<keyword evidence="2" id="KW-1133">Transmembrane helix</keyword>
<dbReference type="RefSeq" id="WP_146781354.1">
    <property type="nucleotide sequence ID" value="NZ_CP042434.1"/>
</dbReference>
<evidence type="ECO:0000256" key="2">
    <source>
        <dbReference type="SAM" id="Phobius"/>
    </source>
</evidence>
<keyword evidence="4" id="KW-0418">Kinase</keyword>
<evidence type="ECO:0000256" key="1">
    <source>
        <dbReference type="SAM" id="Coils"/>
    </source>
</evidence>
<dbReference type="KEGG" id="agi:FSB73_09680"/>
<feature type="transmembrane region" description="Helical" evidence="2">
    <location>
        <begin position="112"/>
        <end position="134"/>
    </location>
</feature>
<gene>
    <name evidence="4" type="ORF">FSB73_09680</name>
</gene>
<dbReference type="PANTHER" id="PTHR34220:SF7">
    <property type="entry name" value="SENSOR HISTIDINE KINASE YPDA"/>
    <property type="match status" value="1"/>
</dbReference>
<dbReference type="Gene3D" id="3.30.565.10">
    <property type="entry name" value="Histidine kinase-like ATPase, C-terminal domain"/>
    <property type="match status" value="1"/>
</dbReference>
<dbReference type="InterPro" id="IPR050640">
    <property type="entry name" value="Bact_2-comp_sensor_kinase"/>
</dbReference>
<reference evidence="4 5" key="1">
    <citation type="journal article" date="2017" name="Int. J. Syst. Evol. Microbiol.">
        <title>Arachidicoccus ginsenosidivorans sp. nov., with ginsenoside-converting activity isolated from ginseng cultivating soil.</title>
        <authorList>
            <person name="Siddiqi M.Z."/>
            <person name="Aslam Z."/>
            <person name="Im W.T."/>
        </authorList>
    </citation>
    <scope>NUCLEOTIDE SEQUENCE [LARGE SCALE GENOMIC DNA]</scope>
    <source>
        <strain evidence="4 5">Gsoil 809</strain>
    </source>
</reference>
<protein>
    <submittedName>
        <fullName evidence="4">Sensor histidine kinase</fullName>
    </submittedName>
</protein>
<keyword evidence="4" id="KW-0808">Transferase</keyword>
<feature type="coiled-coil region" evidence="1">
    <location>
        <begin position="135"/>
        <end position="162"/>
    </location>
</feature>
<keyword evidence="2" id="KW-0472">Membrane</keyword>
<evidence type="ECO:0000259" key="3">
    <source>
        <dbReference type="Pfam" id="PF06580"/>
    </source>
</evidence>
<dbReference type="InterPro" id="IPR036890">
    <property type="entry name" value="HATPase_C_sf"/>
</dbReference>